<dbReference type="AlphaFoldDB" id="A0A699HK23"/>
<organism evidence="2">
    <name type="scientific">Tanacetum cinerariifolium</name>
    <name type="common">Dalmatian daisy</name>
    <name type="synonym">Chrysanthemum cinerariifolium</name>
    <dbReference type="NCBI Taxonomy" id="118510"/>
    <lineage>
        <taxon>Eukaryota</taxon>
        <taxon>Viridiplantae</taxon>
        <taxon>Streptophyta</taxon>
        <taxon>Embryophyta</taxon>
        <taxon>Tracheophyta</taxon>
        <taxon>Spermatophyta</taxon>
        <taxon>Magnoliopsida</taxon>
        <taxon>eudicotyledons</taxon>
        <taxon>Gunneridae</taxon>
        <taxon>Pentapetalae</taxon>
        <taxon>asterids</taxon>
        <taxon>campanulids</taxon>
        <taxon>Asterales</taxon>
        <taxon>Asteraceae</taxon>
        <taxon>Asteroideae</taxon>
        <taxon>Anthemideae</taxon>
        <taxon>Anthemidinae</taxon>
        <taxon>Tanacetum</taxon>
    </lineage>
</organism>
<keyword evidence="2" id="KW-0548">Nucleotidyltransferase</keyword>
<proteinExistence type="predicted"/>
<reference evidence="2" key="1">
    <citation type="journal article" date="2019" name="Sci. Rep.">
        <title>Draft genome of Tanacetum cinerariifolium, the natural source of mosquito coil.</title>
        <authorList>
            <person name="Yamashiro T."/>
            <person name="Shiraishi A."/>
            <person name="Satake H."/>
            <person name="Nakayama K."/>
        </authorList>
    </citation>
    <scope>NUCLEOTIDE SEQUENCE</scope>
</reference>
<keyword evidence="2" id="KW-0808">Transferase</keyword>
<sequence length="226" mass="26191">MLTGYGVRLCNGPVMVKNGGYCFTWLDKHASKMSKLYWFLVSDGLSDLFPNFSGLILHLHISDHKSIIFKESHMDYGPTPFCLFCSWFLEQDFTSFVEDSWNNDGGHASNVMILLKNKLKSLKQTLKTLSIQKKSIREHDRRVLLDYLLKINLRLDKEEGLPDDLPNRSKIFHDIIVMDHKIYVDMPQKAKVKWAIEGDADSNFFHSIVNKKRRQQAIKGILVDEE</sequence>
<dbReference type="EMBL" id="BKCJ010172634">
    <property type="protein sequence ID" value="GEY36688.1"/>
    <property type="molecule type" value="Genomic_DNA"/>
</dbReference>
<evidence type="ECO:0000313" key="2">
    <source>
        <dbReference type="EMBL" id="GEY36688.1"/>
    </source>
</evidence>
<keyword evidence="1" id="KW-0175">Coiled coil</keyword>
<keyword evidence="2" id="KW-0695">RNA-directed DNA polymerase</keyword>
<comment type="caution">
    <text evidence="2">The sequence shown here is derived from an EMBL/GenBank/DDBJ whole genome shotgun (WGS) entry which is preliminary data.</text>
</comment>
<protein>
    <submittedName>
        <fullName evidence="2">RNA-directed DNA polymerase, eukaryota, reverse transcriptase zinc-binding domain protein</fullName>
    </submittedName>
</protein>
<dbReference type="GO" id="GO:0003964">
    <property type="term" value="F:RNA-directed DNA polymerase activity"/>
    <property type="evidence" value="ECO:0007669"/>
    <property type="project" value="UniProtKB-KW"/>
</dbReference>
<feature type="coiled-coil region" evidence="1">
    <location>
        <begin position="112"/>
        <end position="139"/>
    </location>
</feature>
<name>A0A699HK23_TANCI</name>
<evidence type="ECO:0000256" key="1">
    <source>
        <dbReference type="SAM" id="Coils"/>
    </source>
</evidence>
<gene>
    <name evidence="2" type="ORF">Tci_408662</name>
</gene>
<accession>A0A699HK23</accession>